<accession>A0A162S787</accession>
<sequence>MKNIEEVLEDIKNIDCQADQLQDKIKSAYEGYEYEGQSEVVIKRTEESDDTGLQTYDTHVGSRKAPKVVTVVKEGQDHYVSTVVDAYIQ</sequence>
<dbReference type="PATRIC" id="fig|1121326.3.peg.3822"/>
<proteinExistence type="predicted"/>
<name>A0A162S787_9CLOT</name>
<dbReference type="Proteomes" id="UP000076603">
    <property type="component" value="Unassembled WGS sequence"/>
</dbReference>
<comment type="caution">
    <text evidence="1">The sequence shown here is derived from an EMBL/GenBank/DDBJ whole genome shotgun (WGS) entry which is preliminary data.</text>
</comment>
<protein>
    <submittedName>
        <fullName evidence="1">Uncharacterized protein</fullName>
    </submittedName>
</protein>
<dbReference type="RefSeq" id="WP_066625764.1">
    <property type="nucleotide sequence ID" value="NZ_FQXL01000013.1"/>
</dbReference>
<reference evidence="1 2" key="1">
    <citation type="submission" date="2016-04" db="EMBL/GenBank/DDBJ databases">
        <title>Genome sequence of Clostridium magnum DSM 2767.</title>
        <authorList>
            <person name="Poehlein A."/>
            <person name="Uhlig R."/>
            <person name="Fischer R."/>
            <person name="Bahl H."/>
            <person name="Daniel R."/>
        </authorList>
    </citation>
    <scope>NUCLEOTIDE SEQUENCE [LARGE SCALE GENOMIC DNA]</scope>
    <source>
        <strain evidence="1 2">DSM 2767</strain>
    </source>
</reference>
<dbReference type="EMBL" id="LWAE01000004">
    <property type="protein sequence ID" value="KZL90867.1"/>
    <property type="molecule type" value="Genomic_DNA"/>
</dbReference>
<evidence type="ECO:0000313" key="2">
    <source>
        <dbReference type="Proteomes" id="UP000076603"/>
    </source>
</evidence>
<evidence type="ECO:0000313" key="1">
    <source>
        <dbReference type="EMBL" id="KZL90867.1"/>
    </source>
</evidence>
<organism evidence="1 2">
    <name type="scientific">Clostridium magnum DSM 2767</name>
    <dbReference type="NCBI Taxonomy" id="1121326"/>
    <lineage>
        <taxon>Bacteria</taxon>
        <taxon>Bacillati</taxon>
        <taxon>Bacillota</taxon>
        <taxon>Clostridia</taxon>
        <taxon>Eubacteriales</taxon>
        <taxon>Clostridiaceae</taxon>
        <taxon>Clostridium</taxon>
    </lineage>
</organism>
<keyword evidence="2" id="KW-1185">Reference proteome</keyword>
<dbReference type="AlphaFoldDB" id="A0A162S787"/>
<gene>
    <name evidence="1" type="ORF">CLMAG_37780</name>
</gene>